<evidence type="ECO:0000313" key="2">
    <source>
        <dbReference type="EMBL" id="MCC2232218.1"/>
    </source>
</evidence>
<protein>
    <submittedName>
        <fullName evidence="2">Sugar phosphate isomerase/epimerase</fullName>
    </submittedName>
</protein>
<keyword evidence="3" id="KW-1185">Reference proteome</keyword>
<evidence type="ECO:0000313" key="3">
    <source>
        <dbReference type="Proteomes" id="UP001198182"/>
    </source>
</evidence>
<dbReference type="SUPFAM" id="SSF51658">
    <property type="entry name" value="Xylose isomerase-like"/>
    <property type="match status" value="1"/>
</dbReference>
<dbReference type="Pfam" id="PF01261">
    <property type="entry name" value="AP_endonuc_2"/>
    <property type="match status" value="1"/>
</dbReference>
<dbReference type="Proteomes" id="UP001198182">
    <property type="component" value="Unassembled WGS sequence"/>
</dbReference>
<dbReference type="AlphaFoldDB" id="A0AAE3ED63"/>
<dbReference type="PANTHER" id="PTHR12110">
    <property type="entry name" value="HYDROXYPYRUVATE ISOMERASE"/>
    <property type="match status" value="1"/>
</dbReference>
<keyword evidence="2" id="KW-0413">Isomerase</keyword>
<reference evidence="2" key="1">
    <citation type="submission" date="2021-10" db="EMBL/GenBank/DDBJ databases">
        <title>Anaerobic single-cell dispensing facilitates the cultivation of human gut bacteria.</title>
        <authorList>
            <person name="Afrizal A."/>
        </authorList>
    </citation>
    <scope>NUCLEOTIDE SEQUENCE</scope>
    <source>
        <strain evidence="2">CLA-AA-H215</strain>
    </source>
</reference>
<accession>A0AAE3ED63</accession>
<evidence type="ECO:0000259" key="1">
    <source>
        <dbReference type="Pfam" id="PF01261"/>
    </source>
</evidence>
<dbReference type="RefSeq" id="WP_308454654.1">
    <property type="nucleotide sequence ID" value="NZ_JAJEQR010000055.1"/>
</dbReference>
<organism evidence="2 3">
    <name type="scientific">Hominifimenecus microfluidus</name>
    <dbReference type="NCBI Taxonomy" id="2885348"/>
    <lineage>
        <taxon>Bacteria</taxon>
        <taxon>Bacillati</taxon>
        <taxon>Bacillota</taxon>
        <taxon>Clostridia</taxon>
        <taxon>Lachnospirales</taxon>
        <taxon>Lachnospiraceae</taxon>
        <taxon>Hominifimenecus</taxon>
    </lineage>
</organism>
<feature type="domain" description="Xylose isomerase-like TIM barrel" evidence="1">
    <location>
        <begin position="41"/>
        <end position="260"/>
    </location>
</feature>
<gene>
    <name evidence="2" type="ORF">LKD81_14655</name>
</gene>
<dbReference type="PANTHER" id="PTHR12110:SF21">
    <property type="entry name" value="XYLOSE ISOMERASE-LIKE TIM BARREL DOMAIN-CONTAINING PROTEIN"/>
    <property type="match status" value="1"/>
</dbReference>
<dbReference type="GO" id="GO:0016853">
    <property type="term" value="F:isomerase activity"/>
    <property type="evidence" value="ECO:0007669"/>
    <property type="project" value="UniProtKB-KW"/>
</dbReference>
<dbReference type="InterPro" id="IPR050312">
    <property type="entry name" value="IolE/XylAMocC-like"/>
</dbReference>
<dbReference type="Gene3D" id="3.20.20.150">
    <property type="entry name" value="Divalent-metal-dependent TIM barrel enzymes"/>
    <property type="match status" value="1"/>
</dbReference>
<comment type="caution">
    <text evidence="2">The sequence shown here is derived from an EMBL/GenBank/DDBJ whole genome shotgun (WGS) entry which is preliminary data.</text>
</comment>
<dbReference type="EMBL" id="JAJEQR010000055">
    <property type="protein sequence ID" value="MCC2232218.1"/>
    <property type="molecule type" value="Genomic_DNA"/>
</dbReference>
<dbReference type="InterPro" id="IPR013022">
    <property type="entry name" value="Xyl_isomerase-like_TIM-brl"/>
</dbReference>
<proteinExistence type="predicted"/>
<sequence length="266" mass="29715">MIIFWIPATGWAFISWNCTDAATTFIFTIRKRIRPEQCRQYPINIASPIAYVRERSMQFMERYLEDTLDLGTDRMILAPGWGYVDAPEEEAFARSVEAIRRLAEKAAALGVKLSVEEMDPLSTLLVRDLPHLKKLLDAVGSTQITACLDTFMAADNQETVEQYYEAFGQIGHVHFSGYGREGYMVPGTGELAALQQENADGDATDVAPADKQGAKTVLERQLESLAAHHYEGDLVLGLWGAGYFKDPDAALRRSVQWVRESSLISM</sequence>
<dbReference type="InterPro" id="IPR036237">
    <property type="entry name" value="Xyl_isomerase-like_sf"/>
</dbReference>
<name>A0AAE3ED63_9FIRM</name>